<dbReference type="EMBL" id="CM023476">
    <property type="protein sequence ID" value="KAH7942090.1"/>
    <property type="molecule type" value="Genomic_DNA"/>
</dbReference>
<name>A0ACB8CH38_DERSI</name>
<sequence length="673" mass="76735">MQRGKVIMLIVVPALAVLLAVMAALIYVIILERPQKRVDTCRSDDCSAFGQELREAVNWSIDPCQDFHAFVCGGWSDPKRRETTESKMVAAALDLAIKEAEVDLKGRSKATQFFESCTTAGEWKEENLREFAYLRRSLGLYWPEQKPSGATHPLDIMVNLALNWEMNFLFDLGTVAVRHSTALLVSRGRLGSVWEHKLHGVRTIESYEDYVNDYYRVLSANSSQAGVGAADLLGIETAFVNAKLEFLYDTPRQDWFEVSALDVKTPSVPAGLWLELLRKHDRQFDWTGENTAIIEDGRILESVENLLKGLDHHKLIIGLSWMFIQTHLWAVYEPPSLRFGGADKDLIKMRKRGCMEYVESRLGLLGWATTLTERFGTKESRLHIYSFLHRINRQTKRLVNKLSWMDYDSKQMTFSKLNKMTRTILPGDTFFDPKKRDQLYDVFPEMRGKTFMANLVKASEVYRGLRNHEHFADVYSVRMFPRFGRELYLYLPDSMMLALVNLSPPMYYKDATLAIKYGGLGSFVARQMARAFDDIGVKVDDSGKRRLWLGREAAAAHEIKVNCNVHAGSNSTVWRPMRALPAMPGLEAAYEGFSAAVKVDFRALDDFKVPHLEAFTDFQIFFLAYCYALCAKRPQTMRDECNVPAKNSPAFAEAFQCPSNAPMNPPDKCSFFY</sequence>
<gene>
    <name evidence="1" type="ORF">HPB49_020347</name>
</gene>
<dbReference type="Proteomes" id="UP000821865">
    <property type="component" value="Chromosome 7"/>
</dbReference>
<comment type="caution">
    <text evidence="1">The sequence shown here is derived from an EMBL/GenBank/DDBJ whole genome shotgun (WGS) entry which is preliminary data.</text>
</comment>
<protein>
    <submittedName>
        <fullName evidence="1">Uncharacterized protein</fullName>
    </submittedName>
</protein>
<reference evidence="1" key="1">
    <citation type="submission" date="2020-05" db="EMBL/GenBank/DDBJ databases">
        <title>Large-scale comparative analyses of tick genomes elucidate their genetic diversity and vector capacities.</title>
        <authorList>
            <person name="Jia N."/>
            <person name="Wang J."/>
            <person name="Shi W."/>
            <person name="Du L."/>
            <person name="Sun Y."/>
            <person name="Zhan W."/>
            <person name="Jiang J."/>
            <person name="Wang Q."/>
            <person name="Zhang B."/>
            <person name="Ji P."/>
            <person name="Sakyi L.B."/>
            <person name="Cui X."/>
            <person name="Yuan T."/>
            <person name="Jiang B."/>
            <person name="Yang W."/>
            <person name="Lam T.T.-Y."/>
            <person name="Chang Q."/>
            <person name="Ding S."/>
            <person name="Wang X."/>
            <person name="Zhu J."/>
            <person name="Ruan X."/>
            <person name="Zhao L."/>
            <person name="Wei J."/>
            <person name="Que T."/>
            <person name="Du C."/>
            <person name="Cheng J."/>
            <person name="Dai P."/>
            <person name="Han X."/>
            <person name="Huang E."/>
            <person name="Gao Y."/>
            <person name="Liu J."/>
            <person name="Shao H."/>
            <person name="Ye R."/>
            <person name="Li L."/>
            <person name="Wei W."/>
            <person name="Wang X."/>
            <person name="Wang C."/>
            <person name="Yang T."/>
            <person name="Huo Q."/>
            <person name="Li W."/>
            <person name="Guo W."/>
            <person name="Chen H."/>
            <person name="Zhou L."/>
            <person name="Ni X."/>
            <person name="Tian J."/>
            <person name="Zhou Y."/>
            <person name="Sheng Y."/>
            <person name="Liu T."/>
            <person name="Pan Y."/>
            <person name="Xia L."/>
            <person name="Li J."/>
            <person name="Zhao F."/>
            <person name="Cao W."/>
        </authorList>
    </citation>
    <scope>NUCLEOTIDE SEQUENCE</scope>
    <source>
        <strain evidence="1">Dsil-2018</strain>
    </source>
</reference>
<organism evidence="1 2">
    <name type="scientific">Dermacentor silvarum</name>
    <name type="common">Tick</name>
    <dbReference type="NCBI Taxonomy" id="543639"/>
    <lineage>
        <taxon>Eukaryota</taxon>
        <taxon>Metazoa</taxon>
        <taxon>Ecdysozoa</taxon>
        <taxon>Arthropoda</taxon>
        <taxon>Chelicerata</taxon>
        <taxon>Arachnida</taxon>
        <taxon>Acari</taxon>
        <taxon>Parasitiformes</taxon>
        <taxon>Ixodida</taxon>
        <taxon>Ixodoidea</taxon>
        <taxon>Ixodidae</taxon>
        <taxon>Rhipicephalinae</taxon>
        <taxon>Dermacentor</taxon>
    </lineage>
</organism>
<evidence type="ECO:0000313" key="1">
    <source>
        <dbReference type="EMBL" id="KAH7942090.1"/>
    </source>
</evidence>
<accession>A0ACB8CH38</accession>
<evidence type="ECO:0000313" key="2">
    <source>
        <dbReference type="Proteomes" id="UP000821865"/>
    </source>
</evidence>
<keyword evidence="2" id="KW-1185">Reference proteome</keyword>
<proteinExistence type="predicted"/>